<evidence type="ECO:0000313" key="11">
    <source>
        <dbReference type="Proteomes" id="UP000824125"/>
    </source>
</evidence>
<dbReference type="InterPro" id="IPR009000">
    <property type="entry name" value="Transl_B-barrel_sf"/>
</dbReference>
<dbReference type="SUPFAM" id="SSF50447">
    <property type="entry name" value="Translation proteins"/>
    <property type="match status" value="1"/>
</dbReference>
<sequence>MKKAIIGKKVGMTQIFTETGKVVPVTVVEAGPCAVVQKKTVENDGYEAVQVGFGDMKISRVNKPMKGHFAKADVAPKKTLKEFRLESIEAMNVGDIIKADVFAAGEKVDVSGVTKGKGTAGTIKRWNFHRHKETHGTGPNARRQGSLGACSSPSRVFKGKKMPGHLGHEKVTIQNLEVVKVDAENNLIAIKGAIPGPKNGIVVIADSIKA</sequence>
<dbReference type="FunFam" id="3.30.160.810:FF:000001">
    <property type="entry name" value="50S ribosomal protein L3"/>
    <property type="match status" value="1"/>
</dbReference>
<dbReference type="Pfam" id="PF00297">
    <property type="entry name" value="Ribosomal_L3"/>
    <property type="match status" value="1"/>
</dbReference>
<dbReference type="GO" id="GO:0022625">
    <property type="term" value="C:cytosolic large ribosomal subunit"/>
    <property type="evidence" value="ECO:0007669"/>
    <property type="project" value="TreeGrafter"/>
</dbReference>
<keyword evidence="4 7" id="KW-0689">Ribosomal protein</keyword>
<dbReference type="InterPro" id="IPR000597">
    <property type="entry name" value="Ribosomal_uL3"/>
</dbReference>
<evidence type="ECO:0000256" key="6">
    <source>
        <dbReference type="ARBA" id="ARBA00035243"/>
    </source>
</evidence>
<reference evidence="10" key="1">
    <citation type="submission" date="2020-10" db="EMBL/GenBank/DDBJ databases">
        <authorList>
            <person name="Gilroy R."/>
        </authorList>
    </citation>
    <scope>NUCLEOTIDE SEQUENCE</scope>
    <source>
        <strain evidence="10">CHK176-6737</strain>
    </source>
</reference>
<accession>A0A9D1SPT9</accession>
<evidence type="ECO:0000256" key="4">
    <source>
        <dbReference type="ARBA" id="ARBA00022980"/>
    </source>
</evidence>
<keyword evidence="3 7" id="KW-0694">RNA-binding</keyword>
<dbReference type="NCBIfam" id="TIGR03625">
    <property type="entry name" value="L3_bact"/>
    <property type="match status" value="1"/>
</dbReference>
<dbReference type="GO" id="GO:0019843">
    <property type="term" value="F:rRNA binding"/>
    <property type="evidence" value="ECO:0007669"/>
    <property type="project" value="UniProtKB-UniRule"/>
</dbReference>
<dbReference type="InterPro" id="IPR019926">
    <property type="entry name" value="Ribosomal_uL3_CS"/>
</dbReference>
<comment type="caution">
    <text evidence="10">The sequence shown here is derived from an EMBL/GenBank/DDBJ whole genome shotgun (WGS) entry which is preliminary data.</text>
</comment>
<evidence type="ECO:0000256" key="5">
    <source>
        <dbReference type="ARBA" id="ARBA00023274"/>
    </source>
</evidence>
<dbReference type="PROSITE" id="PS00474">
    <property type="entry name" value="RIBOSOMAL_L3"/>
    <property type="match status" value="1"/>
</dbReference>
<dbReference type="InterPro" id="IPR019927">
    <property type="entry name" value="Ribosomal_uL3_bac/org-type"/>
</dbReference>
<proteinExistence type="inferred from homology"/>
<dbReference type="HAMAP" id="MF_01325_B">
    <property type="entry name" value="Ribosomal_uL3_B"/>
    <property type="match status" value="1"/>
</dbReference>
<dbReference type="FunFam" id="2.40.30.10:FF:000004">
    <property type="entry name" value="50S ribosomal protein L3"/>
    <property type="match status" value="1"/>
</dbReference>
<evidence type="ECO:0000313" key="10">
    <source>
        <dbReference type="EMBL" id="HIU69921.1"/>
    </source>
</evidence>
<evidence type="ECO:0000256" key="8">
    <source>
        <dbReference type="RuleBase" id="RU003905"/>
    </source>
</evidence>
<dbReference type="PANTHER" id="PTHR11229:SF16">
    <property type="entry name" value="LARGE RIBOSOMAL SUBUNIT PROTEIN UL3C"/>
    <property type="match status" value="1"/>
</dbReference>
<gene>
    <name evidence="7 10" type="primary">rplC</name>
    <name evidence="10" type="ORF">IAD23_08195</name>
</gene>
<organism evidence="10 11">
    <name type="scientific">Candidatus Scybalenecus merdavium</name>
    <dbReference type="NCBI Taxonomy" id="2840939"/>
    <lineage>
        <taxon>Bacteria</taxon>
        <taxon>Bacillati</taxon>
        <taxon>Bacillota</taxon>
        <taxon>Clostridia</taxon>
        <taxon>Eubacteriales</taxon>
        <taxon>Oscillospiraceae</taxon>
        <taxon>Oscillospiraceae incertae sedis</taxon>
        <taxon>Candidatus Scybalenecus</taxon>
    </lineage>
</organism>
<dbReference type="EMBL" id="DVNM01000045">
    <property type="protein sequence ID" value="HIU69921.1"/>
    <property type="molecule type" value="Genomic_DNA"/>
</dbReference>
<evidence type="ECO:0000256" key="2">
    <source>
        <dbReference type="ARBA" id="ARBA00022730"/>
    </source>
</evidence>
<keyword evidence="5 7" id="KW-0687">Ribonucleoprotein</keyword>
<dbReference type="GO" id="GO:0003735">
    <property type="term" value="F:structural constituent of ribosome"/>
    <property type="evidence" value="ECO:0007669"/>
    <property type="project" value="UniProtKB-UniRule"/>
</dbReference>
<name>A0A9D1SPT9_9FIRM</name>
<comment type="function">
    <text evidence="7 9">One of the primary rRNA binding proteins, it binds directly near the 3'-end of the 23S rRNA, where it nucleates assembly of the 50S subunit.</text>
</comment>
<dbReference type="AlphaFoldDB" id="A0A9D1SPT9"/>
<dbReference type="Gene3D" id="2.40.30.10">
    <property type="entry name" value="Translation factors"/>
    <property type="match status" value="1"/>
</dbReference>
<dbReference type="PANTHER" id="PTHR11229">
    <property type="entry name" value="50S RIBOSOMAL PROTEIN L3"/>
    <property type="match status" value="1"/>
</dbReference>
<evidence type="ECO:0000256" key="1">
    <source>
        <dbReference type="ARBA" id="ARBA00006540"/>
    </source>
</evidence>
<dbReference type="Proteomes" id="UP000824125">
    <property type="component" value="Unassembled WGS sequence"/>
</dbReference>
<evidence type="ECO:0000256" key="7">
    <source>
        <dbReference type="HAMAP-Rule" id="MF_01325"/>
    </source>
</evidence>
<reference evidence="10" key="2">
    <citation type="journal article" date="2021" name="PeerJ">
        <title>Extensive microbial diversity within the chicken gut microbiome revealed by metagenomics and culture.</title>
        <authorList>
            <person name="Gilroy R."/>
            <person name="Ravi A."/>
            <person name="Getino M."/>
            <person name="Pursley I."/>
            <person name="Horton D.L."/>
            <person name="Alikhan N.F."/>
            <person name="Baker D."/>
            <person name="Gharbi K."/>
            <person name="Hall N."/>
            <person name="Watson M."/>
            <person name="Adriaenssens E.M."/>
            <person name="Foster-Nyarko E."/>
            <person name="Jarju S."/>
            <person name="Secka A."/>
            <person name="Antonio M."/>
            <person name="Oren A."/>
            <person name="Chaudhuri R.R."/>
            <person name="La Ragione R."/>
            <person name="Hildebrand F."/>
            <person name="Pallen M.J."/>
        </authorList>
    </citation>
    <scope>NUCLEOTIDE SEQUENCE</scope>
    <source>
        <strain evidence="10">CHK176-6737</strain>
    </source>
</reference>
<comment type="similarity">
    <text evidence="1 7 8">Belongs to the universal ribosomal protein uL3 family.</text>
</comment>
<dbReference type="GO" id="GO:0006412">
    <property type="term" value="P:translation"/>
    <property type="evidence" value="ECO:0007669"/>
    <property type="project" value="UniProtKB-UniRule"/>
</dbReference>
<comment type="subunit">
    <text evidence="7 9">Part of the 50S ribosomal subunit. Forms a cluster with proteins L14 and L19.</text>
</comment>
<dbReference type="Gene3D" id="3.30.160.810">
    <property type="match status" value="1"/>
</dbReference>
<protein>
    <recommendedName>
        <fullName evidence="6 7">Large ribosomal subunit protein uL3</fullName>
    </recommendedName>
</protein>
<evidence type="ECO:0000256" key="3">
    <source>
        <dbReference type="ARBA" id="ARBA00022884"/>
    </source>
</evidence>
<evidence type="ECO:0000256" key="9">
    <source>
        <dbReference type="RuleBase" id="RU003906"/>
    </source>
</evidence>
<keyword evidence="2 7" id="KW-0699">rRNA-binding</keyword>